<evidence type="ECO:0000313" key="1">
    <source>
        <dbReference type="EMBL" id="KAL0483760.1"/>
    </source>
</evidence>
<evidence type="ECO:0000313" key="2">
    <source>
        <dbReference type="Proteomes" id="UP001431209"/>
    </source>
</evidence>
<dbReference type="EMBL" id="JAOPGA020000991">
    <property type="protein sequence ID" value="KAL0483760.1"/>
    <property type="molecule type" value="Genomic_DNA"/>
</dbReference>
<name>A0AAW2Z313_9EUKA</name>
<dbReference type="Proteomes" id="UP001431209">
    <property type="component" value="Unassembled WGS sequence"/>
</dbReference>
<protein>
    <submittedName>
        <fullName evidence="1">Uncharacterized protein</fullName>
    </submittedName>
</protein>
<organism evidence="1 2">
    <name type="scientific">Acrasis kona</name>
    <dbReference type="NCBI Taxonomy" id="1008807"/>
    <lineage>
        <taxon>Eukaryota</taxon>
        <taxon>Discoba</taxon>
        <taxon>Heterolobosea</taxon>
        <taxon>Tetramitia</taxon>
        <taxon>Eutetramitia</taxon>
        <taxon>Acrasidae</taxon>
        <taxon>Acrasis</taxon>
    </lineage>
</organism>
<gene>
    <name evidence="1" type="ORF">AKO1_013937</name>
</gene>
<accession>A0AAW2Z313</accession>
<dbReference type="AlphaFoldDB" id="A0AAW2Z313"/>
<proteinExistence type="predicted"/>
<keyword evidence="2" id="KW-1185">Reference proteome</keyword>
<sequence>MNGTRHDDLLVDSIQDDSLHTLKPKHEWRREVSIEQKKQMMTVVLTNFKVQPAFFGWHDIHIFHYTSRALLQFWDESRSKEEFLEKVSNFSDSRKTPPPHIREILQYPMFVAAKEASRPRVQQNVEINSTCSQADQNRVCLYWDKLNTLQHLKHHISPYLTFLERQCRELEQMNCELPLSDETIRLHQTKIQASIALGSYLIRLHKEMSLTSEQINELNRNSPPTEKDYENLTSVEKLLKSRDTVHLNNQPNL</sequence>
<reference evidence="1 2" key="1">
    <citation type="submission" date="2024-03" db="EMBL/GenBank/DDBJ databases">
        <title>The Acrasis kona genome and developmental transcriptomes reveal deep origins of eukaryotic multicellular pathways.</title>
        <authorList>
            <person name="Sheikh S."/>
            <person name="Fu C.-J."/>
            <person name="Brown M.W."/>
            <person name="Baldauf S.L."/>
        </authorList>
    </citation>
    <scope>NUCLEOTIDE SEQUENCE [LARGE SCALE GENOMIC DNA]</scope>
    <source>
        <strain evidence="1 2">ATCC MYA-3509</strain>
    </source>
</reference>
<comment type="caution">
    <text evidence="1">The sequence shown here is derived from an EMBL/GenBank/DDBJ whole genome shotgun (WGS) entry which is preliminary data.</text>
</comment>